<evidence type="ECO:0000256" key="5">
    <source>
        <dbReference type="PIRSR" id="PIRSR615500-1"/>
    </source>
</evidence>
<organism evidence="9 10">
    <name type="scientific">Couchioplanes caeruleus subsp. caeruleus</name>
    <dbReference type="NCBI Taxonomy" id="56427"/>
    <lineage>
        <taxon>Bacteria</taxon>
        <taxon>Bacillati</taxon>
        <taxon>Actinomycetota</taxon>
        <taxon>Actinomycetes</taxon>
        <taxon>Micromonosporales</taxon>
        <taxon>Micromonosporaceae</taxon>
        <taxon>Couchioplanes</taxon>
    </lineage>
</organism>
<evidence type="ECO:0000256" key="4">
    <source>
        <dbReference type="ARBA" id="ARBA00022825"/>
    </source>
</evidence>
<keyword evidence="2 6" id="KW-0645">Protease</keyword>
<evidence type="ECO:0000256" key="7">
    <source>
        <dbReference type="SAM" id="MobiDB-lite"/>
    </source>
</evidence>
<evidence type="ECO:0000259" key="8">
    <source>
        <dbReference type="Pfam" id="PF00082"/>
    </source>
</evidence>
<dbReference type="PANTHER" id="PTHR43806:SF11">
    <property type="entry name" value="CEREVISIN-RELATED"/>
    <property type="match status" value="1"/>
</dbReference>
<feature type="active site" description="Charge relay system" evidence="5 6">
    <location>
        <position position="309"/>
    </location>
</feature>
<feature type="active site" description="Charge relay system" evidence="5 6">
    <location>
        <position position="107"/>
    </location>
</feature>
<accession>A0A1K0GM58</accession>
<dbReference type="InterPro" id="IPR000209">
    <property type="entry name" value="Peptidase_S8/S53_dom"/>
</dbReference>
<dbReference type="AlphaFoldDB" id="A0A1K0GM58"/>
<keyword evidence="10" id="KW-1185">Reference proteome</keyword>
<dbReference type="InterPro" id="IPR036852">
    <property type="entry name" value="Peptidase_S8/S53_dom_sf"/>
</dbReference>
<evidence type="ECO:0000256" key="3">
    <source>
        <dbReference type="ARBA" id="ARBA00022801"/>
    </source>
</evidence>
<gene>
    <name evidence="9" type="ORF">BG844_15370</name>
</gene>
<dbReference type="Pfam" id="PF00082">
    <property type="entry name" value="Peptidase_S8"/>
    <property type="match status" value="1"/>
</dbReference>
<evidence type="ECO:0000256" key="6">
    <source>
        <dbReference type="PROSITE-ProRule" id="PRU01240"/>
    </source>
</evidence>
<protein>
    <submittedName>
        <fullName evidence="9">Peptidase S8 and S53 subtilisin kexin sedolisin</fullName>
    </submittedName>
</protein>
<dbReference type="GO" id="GO:0004252">
    <property type="term" value="F:serine-type endopeptidase activity"/>
    <property type="evidence" value="ECO:0007669"/>
    <property type="project" value="UniProtKB-UniRule"/>
</dbReference>
<evidence type="ECO:0000313" key="10">
    <source>
        <dbReference type="Proteomes" id="UP000182486"/>
    </source>
</evidence>
<name>A0A1K0GM58_9ACTN</name>
<dbReference type="PRINTS" id="PR00723">
    <property type="entry name" value="SUBTILISIN"/>
</dbReference>
<evidence type="ECO:0000256" key="1">
    <source>
        <dbReference type="ARBA" id="ARBA00011073"/>
    </source>
</evidence>
<comment type="similarity">
    <text evidence="1 6">Belongs to the peptidase S8 family.</text>
</comment>
<comment type="caution">
    <text evidence="9">The sequence shown here is derived from an EMBL/GenBank/DDBJ whole genome shotgun (WGS) entry which is preliminary data.</text>
</comment>
<dbReference type="EMBL" id="MEIA01000157">
    <property type="protein sequence ID" value="OJF13414.1"/>
    <property type="molecule type" value="Genomic_DNA"/>
</dbReference>
<reference evidence="9 10" key="1">
    <citation type="submission" date="2016-09" db="EMBL/GenBank/DDBJ databases">
        <title>Couchioplanes caeruleus draft genome sequence.</title>
        <authorList>
            <person name="Sheehan J."/>
            <person name="Caffrey P."/>
        </authorList>
    </citation>
    <scope>NUCLEOTIDE SEQUENCE [LARGE SCALE GENOMIC DNA]</scope>
    <source>
        <strain evidence="9 10">DSM 43634</strain>
    </source>
</reference>
<dbReference type="Proteomes" id="UP000182486">
    <property type="component" value="Unassembled WGS sequence"/>
</dbReference>
<dbReference type="SUPFAM" id="SSF52743">
    <property type="entry name" value="Subtilisin-like"/>
    <property type="match status" value="1"/>
</dbReference>
<dbReference type="PANTHER" id="PTHR43806">
    <property type="entry name" value="PEPTIDASE S8"/>
    <property type="match status" value="1"/>
</dbReference>
<evidence type="ECO:0000256" key="2">
    <source>
        <dbReference type="ARBA" id="ARBA00022670"/>
    </source>
</evidence>
<keyword evidence="3 6" id="KW-0378">Hydrolase</keyword>
<feature type="active site" description="Charge relay system" evidence="5 6">
    <location>
        <position position="69"/>
    </location>
</feature>
<feature type="domain" description="Peptidase S8/S53" evidence="8">
    <location>
        <begin position="60"/>
        <end position="344"/>
    </location>
</feature>
<feature type="region of interest" description="Disordered" evidence="7">
    <location>
        <begin position="486"/>
        <end position="509"/>
    </location>
</feature>
<dbReference type="InterPro" id="IPR015500">
    <property type="entry name" value="Peptidase_S8_subtilisin-rel"/>
</dbReference>
<dbReference type="InterPro" id="IPR050131">
    <property type="entry name" value="Peptidase_S8_subtilisin-like"/>
</dbReference>
<feature type="compositionally biased region" description="Low complexity" evidence="7">
    <location>
        <begin position="486"/>
        <end position="498"/>
    </location>
</feature>
<dbReference type="GO" id="GO:0006508">
    <property type="term" value="P:proteolysis"/>
    <property type="evidence" value="ECO:0007669"/>
    <property type="project" value="UniProtKB-KW"/>
</dbReference>
<proteinExistence type="inferred from homology"/>
<dbReference type="Gene3D" id="3.40.50.200">
    <property type="entry name" value="Peptidase S8/S53 domain"/>
    <property type="match status" value="1"/>
</dbReference>
<dbReference type="PROSITE" id="PS51892">
    <property type="entry name" value="SUBTILASE"/>
    <property type="match status" value="1"/>
</dbReference>
<sequence>MGAVPASAASAAPAQPVKSNFLTEEWLAEADSHSLYSINKWAGVHDVWSKTDALGRKITGEGVGVALIDSGISPVKGLSGDDKVINGPDLSLESQTDDLRYLDTYGHGTHMAGIIAGRDPEVLDGSEKDSRYFVGVAPGAHLVNMKVAAADGAVDVSQVIAAIDWVVAHRDDPGMNIRVINLSYGTDSLQDPRFDPLSHAVEAAWRKGIVVVVAAGNDGASASRLAMPAMNPNVIAVGGADPNGTDSRTDDVVGDFSSRGSEGRAPDLVAPGKSVVSLRDPGSFIDTEFPEGLLPTDSAQRFFRGSGTSQAAAVTSGAAALLLQQRPDLTPDQVKELLVSTAQAMPAADTVGSGAGQLDVKAAVEAATPQYQQNHEASLGTGSLEQARGTSHLTDPITGVDLTGEQDIMGQPWNPTVWSQAALDGTSWNGGIWNGTAWTGTEFDGTSWASTTWTGTAWSGVDWTAHQAAFTGRSWTGRSWTGGSWTGRSWTGRSWTGGVWAGKNWPTTD</sequence>
<evidence type="ECO:0000313" key="9">
    <source>
        <dbReference type="EMBL" id="OJF13414.1"/>
    </source>
</evidence>
<keyword evidence="4 6" id="KW-0720">Serine protease</keyword>